<comment type="subcellular location">
    <subcellularLocation>
        <location evidence="1">Mitochondrion inner membrane</location>
    </subcellularLocation>
</comment>
<accession>G0RPW1</accession>
<dbReference type="GO" id="GO:0006123">
    <property type="term" value="P:mitochondrial electron transport, cytochrome c to oxygen"/>
    <property type="evidence" value="ECO:0007669"/>
    <property type="project" value="TreeGrafter"/>
</dbReference>
<evidence type="ECO:0000256" key="2">
    <source>
        <dbReference type="ARBA" id="ARBA00022692"/>
    </source>
</evidence>
<dbReference type="GO" id="GO:0004129">
    <property type="term" value="F:cytochrome-c oxidase activity"/>
    <property type="evidence" value="ECO:0007669"/>
    <property type="project" value="TreeGrafter"/>
</dbReference>
<proteinExistence type="predicted"/>
<dbReference type="eggNOG" id="ENOG502SBM8">
    <property type="taxonomic scope" value="Eukaryota"/>
</dbReference>
<evidence type="ECO:0000256" key="7">
    <source>
        <dbReference type="SAM" id="Phobius"/>
    </source>
</evidence>
<name>G0RPW1_HYPJQ</name>
<evidence type="ECO:0000313" key="8">
    <source>
        <dbReference type="EMBL" id="EGR46708.1"/>
    </source>
</evidence>
<dbReference type="GO" id="GO:0005743">
    <property type="term" value="C:mitochondrial inner membrane"/>
    <property type="evidence" value="ECO:0007669"/>
    <property type="project" value="UniProtKB-SubCell"/>
</dbReference>
<sequence>MAIAPITGMLRRQLILDLGVGLGKYRTSLQLPAKFWRCFDTGNHHLCLFPLAYIANTGAGFVMANWYWYGYHMPRTNSRDAYYAKKEAERAAAQSQAQ</sequence>
<evidence type="ECO:0000313" key="9">
    <source>
        <dbReference type="Proteomes" id="UP000008984"/>
    </source>
</evidence>
<evidence type="ECO:0000256" key="3">
    <source>
        <dbReference type="ARBA" id="ARBA00022792"/>
    </source>
</evidence>
<gene>
    <name evidence="8" type="ORF">TRIREDRAFT_109435</name>
</gene>
<dbReference type="KEGG" id="tre:TRIREDRAFT_109435"/>
<dbReference type="STRING" id="431241.G0RPW1"/>
<dbReference type="VEuPathDB" id="FungiDB:TRIREDRAFT_109435"/>
<evidence type="ECO:0000256" key="6">
    <source>
        <dbReference type="ARBA" id="ARBA00023136"/>
    </source>
</evidence>
<keyword evidence="5" id="KW-0496">Mitochondrion</keyword>
<keyword evidence="6 7" id="KW-0472">Membrane</keyword>
<dbReference type="GeneID" id="18481910"/>
<feature type="transmembrane region" description="Helical" evidence="7">
    <location>
        <begin position="51"/>
        <end position="69"/>
    </location>
</feature>
<dbReference type="PANTHER" id="PTHR28264">
    <property type="entry name" value="CYTOCHROME C OXIDASE SUBUNIT 7A"/>
    <property type="match status" value="1"/>
</dbReference>
<evidence type="ECO:0000256" key="1">
    <source>
        <dbReference type="ARBA" id="ARBA00004273"/>
    </source>
</evidence>
<dbReference type="CDD" id="cd22888">
    <property type="entry name" value="CcO_VIIa_fungal"/>
    <property type="match status" value="1"/>
</dbReference>
<reference evidence="8 9" key="1">
    <citation type="journal article" date="2008" name="Nat. Biotechnol.">
        <title>Genome sequencing and analysis of the biomass-degrading fungus Trichoderma reesei (syn. Hypocrea jecorina).</title>
        <authorList>
            <person name="Martinez D."/>
            <person name="Berka R.M."/>
            <person name="Henrissat B."/>
            <person name="Saloheimo M."/>
            <person name="Arvas M."/>
            <person name="Baker S.E."/>
            <person name="Chapman J."/>
            <person name="Chertkov O."/>
            <person name="Coutinho P.M."/>
            <person name="Cullen D."/>
            <person name="Danchin E.G."/>
            <person name="Grigoriev I.V."/>
            <person name="Harris P."/>
            <person name="Jackson M."/>
            <person name="Kubicek C.P."/>
            <person name="Han C.S."/>
            <person name="Ho I."/>
            <person name="Larrondo L.F."/>
            <person name="de Leon A.L."/>
            <person name="Magnuson J.K."/>
            <person name="Merino S."/>
            <person name="Misra M."/>
            <person name="Nelson B."/>
            <person name="Putnam N."/>
            <person name="Robbertse B."/>
            <person name="Salamov A.A."/>
            <person name="Schmoll M."/>
            <person name="Terry A."/>
            <person name="Thayer N."/>
            <person name="Westerholm-Parvinen A."/>
            <person name="Schoch C.L."/>
            <person name="Yao J."/>
            <person name="Barabote R."/>
            <person name="Nelson M.A."/>
            <person name="Detter C."/>
            <person name="Bruce D."/>
            <person name="Kuske C.R."/>
            <person name="Xie G."/>
            <person name="Richardson P."/>
            <person name="Rokhsar D.S."/>
            <person name="Lucas S.M."/>
            <person name="Rubin E.M."/>
            <person name="Dunn-Coleman N."/>
            <person name="Ward M."/>
            <person name="Brettin T.S."/>
        </authorList>
    </citation>
    <scope>NUCLEOTIDE SEQUENCE [LARGE SCALE GENOMIC DNA]</scope>
    <source>
        <strain evidence="8 9">QM6a</strain>
    </source>
</reference>
<dbReference type="EMBL" id="GL985071">
    <property type="protein sequence ID" value="EGR46708.1"/>
    <property type="molecule type" value="Genomic_DNA"/>
</dbReference>
<dbReference type="PANTHER" id="PTHR28264:SF1">
    <property type="entry name" value="CYTOCHROME C OXIDASE SUBUNIT 6C"/>
    <property type="match status" value="1"/>
</dbReference>
<keyword evidence="3" id="KW-0999">Mitochondrion inner membrane</keyword>
<dbReference type="AlphaFoldDB" id="G0RPW1"/>
<dbReference type="RefSeq" id="XP_006967196.1">
    <property type="nucleotide sequence ID" value="XM_006967134.1"/>
</dbReference>
<dbReference type="OrthoDB" id="2317211at2759"/>
<keyword evidence="4 7" id="KW-1133">Transmembrane helix</keyword>
<evidence type="ECO:0000256" key="4">
    <source>
        <dbReference type="ARBA" id="ARBA00022989"/>
    </source>
</evidence>
<evidence type="ECO:0000256" key="5">
    <source>
        <dbReference type="ARBA" id="ARBA00023128"/>
    </source>
</evidence>
<dbReference type="Proteomes" id="UP000008984">
    <property type="component" value="Unassembled WGS sequence"/>
</dbReference>
<protein>
    <submittedName>
        <fullName evidence="8">Predicted protein</fullName>
    </submittedName>
</protein>
<keyword evidence="9" id="KW-1185">Reference proteome</keyword>
<keyword evidence="2 7" id="KW-0812">Transmembrane</keyword>
<organism evidence="9">
    <name type="scientific">Hypocrea jecorina (strain QM6a)</name>
    <name type="common">Trichoderma reesei</name>
    <dbReference type="NCBI Taxonomy" id="431241"/>
    <lineage>
        <taxon>Eukaryota</taxon>
        <taxon>Fungi</taxon>
        <taxon>Dikarya</taxon>
        <taxon>Ascomycota</taxon>
        <taxon>Pezizomycotina</taxon>
        <taxon>Sordariomycetes</taxon>
        <taxon>Hypocreomycetidae</taxon>
        <taxon>Hypocreales</taxon>
        <taxon>Hypocreaceae</taxon>
        <taxon>Trichoderma</taxon>
    </lineage>
</organism>
<dbReference type="HOGENOM" id="CLU_196969_0_0_1"/>